<dbReference type="CDD" id="cd22191">
    <property type="entry name" value="DPBB_RlpA_EXP_N-like"/>
    <property type="match status" value="1"/>
</dbReference>
<feature type="compositionally biased region" description="Acidic residues" evidence="2">
    <location>
        <begin position="74"/>
        <end position="84"/>
    </location>
</feature>
<feature type="signal peptide" evidence="3">
    <location>
        <begin position="1"/>
        <end position="25"/>
    </location>
</feature>
<dbReference type="OrthoDB" id="623670at2759"/>
<feature type="chain" id="PRO_5003317607" evidence="3">
    <location>
        <begin position="26"/>
        <end position="245"/>
    </location>
</feature>
<evidence type="ECO:0000256" key="2">
    <source>
        <dbReference type="SAM" id="MobiDB-lite"/>
    </source>
</evidence>
<organism evidence="5">
    <name type="scientific">Melampsora larici-populina (strain 98AG31 / pathotype 3-4-7)</name>
    <name type="common">Poplar leaf rust fungus</name>
    <dbReference type="NCBI Taxonomy" id="747676"/>
    <lineage>
        <taxon>Eukaryota</taxon>
        <taxon>Fungi</taxon>
        <taxon>Dikarya</taxon>
        <taxon>Basidiomycota</taxon>
        <taxon>Pucciniomycotina</taxon>
        <taxon>Pucciniomycetes</taxon>
        <taxon>Pucciniales</taxon>
        <taxon>Melampsoraceae</taxon>
        <taxon>Melampsora</taxon>
    </lineage>
</organism>
<name>F4RGJ7_MELLP</name>
<evidence type="ECO:0000256" key="1">
    <source>
        <dbReference type="ARBA" id="ARBA00022729"/>
    </source>
</evidence>
<proteinExistence type="predicted"/>
<evidence type="ECO:0000313" key="5">
    <source>
        <dbReference type="Proteomes" id="UP000001072"/>
    </source>
</evidence>
<gene>
    <name evidence="4" type="ORF">MELLADRAFT_55582</name>
</gene>
<dbReference type="KEGG" id="mlr:MELLADRAFT_55582"/>
<keyword evidence="1 3" id="KW-0732">Signal</keyword>
<dbReference type="GeneID" id="18928982"/>
<feature type="region of interest" description="Disordered" evidence="2">
    <location>
        <begin position="57"/>
        <end position="115"/>
    </location>
</feature>
<accession>F4RGJ7</accession>
<dbReference type="Proteomes" id="UP000001072">
    <property type="component" value="Unassembled WGS sequence"/>
</dbReference>
<dbReference type="InterPro" id="IPR036908">
    <property type="entry name" value="RlpA-like_sf"/>
</dbReference>
<dbReference type="AlphaFoldDB" id="F4RGJ7"/>
<dbReference type="PANTHER" id="PTHR31836:SF27">
    <property type="entry name" value="RLPA-LIKE PROTEIN DOUBLE-PSI BETA-BARREL DOMAIN-CONTAINING PROTEIN"/>
    <property type="match status" value="1"/>
</dbReference>
<dbReference type="HOGENOM" id="CLU_1133806_0_0_1"/>
<feature type="compositionally biased region" description="Basic residues" evidence="2">
    <location>
        <begin position="91"/>
        <end position="115"/>
    </location>
</feature>
<dbReference type="RefSeq" id="XP_007408224.1">
    <property type="nucleotide sequence ID" value="XM_007408162.1"/>
</dbReference>
<keyword evidence="5" id="KW-1185">Reference proteome</keyword>
<dbReference type="InterPro" id="IPR051477">
    <property type="entry name" value="Expansin_CellWall"/>
</dbReference>
<dbReference type="eggNOG" id="ENOG502S6X4">
    <property type="taxonomic scope" value="Eukaryota"/>
</dbReference>
<dbReference type="SUPFAM" id="SSF50685">
    <property type="entry name" value="Barwin-like endoglucanases"/>
    <property type="match status" value="1"/>
</dbReference>
<dbReference type="Gene3D" id="2.40.40.10">
    <property type="entry name" value="RlpA-like domain"/>
    <property type="match status" value="1"/>
</dbReference>
<evidence type="ECO:0000256" key="3">
    <source>
        <dbReference type="SAM" id="SignalP"/>
    </source>
</evidence>
<reference evidence="5" key="1">
    <citation type="journal article" date="2011" name="Proc. Natl. Acad. Sci. U.S.A.">
        <title>Obligate biotrophy features unraveled by the genomic analysis of rust fungi.</title>
        <authorList>
            <person name="Duplessis S."/>
            <person name="Cuomo C.A."/>
            <person name="Lin Y.-C."/>
            <person name="Aerts A."/>
            <person name="Tisserant E."/>
            <person name="Veneault-Fourrey C."/>
            <person name="Joly D.L."/>
            <person name="Hacquard S."/>
            <person name="Amselem J."/>
            <person name="Cantarel B.L."/>
            <person name="Chiu R."/>
            <person name="Coutinho P.M."/>
            <person name="Feau N."/>
            <person name="Field M."/>
            <person name="Frey P."/>
            <person name="Gelhaye E."/>
            <person name="Goldberg J."/>
            <person name="Grabherr M.G."/>
            <person name="Kodira C.D."/>
            <person name="Kohler A."/>
            <person name="Kuees U."/>
            <person name="Lindquist E.A."/>
            <person name="Lucas S.M."/>
            <person name="Mago R."/>
            <person name="Mauceli E."/>
            <person name="Morin E."/>
            <person name="Murat C."/>
            <person name="Pangilinan J.L."/>
            <person name="Park R."/>
            <person name="Pearson M."/>
            <person name="Quesneville H."/>
            <person name="Rouhier N."/>
            <person name="Sakthikumar S."/>
            <person name="Salamov A.A."/>
            <person name="Schmutz J."/>
            <person name="Selles B."/>
            <person name="Shapiro H."/>
            <person name="Tanguay P."/>
            <person name="Tuskan G.A."/>
            <person name="Henrissat B."/>
            <person name="Van de Peer Y."/>
            <person name="Rouze P."/>
            <person name="Ellis J.G."/>
            <person name="Dodds P.N."/>
            <person name="Schein J.E."/>
            <person name="Zhong S."/>
            <person name="Hamelin R.C."/>
            <person name="Grigoriev I.V."/>
            <person name="Szabo L.J."/>
            <person name="Martin F."/>
        </authorList>
    </citation>
    <scope>NUCLEOTIDE SEQUENCE [LARGE SCALE GENOMIC DNA]</scope>
    <source>
        <strain evidence="5">98AG31 / pathotype 3-4-7</strain>
    </source>
</reference>
<sequence>MFRNVVIVCLVSLALFTFMLVETRATISLPQVSEISDSPTPIGQQPVSTAVDTLVSNQSSIEPKEEKDTLPTSVEDESEEGEAEYLERNNRHQARHRRHGCSRRSKHNRCKKHKASHKKKVVTAIAAAAHRTVSLAATGILRSGDATYYGTGLGACGITSTDESMIAAASMHLFDNFPGATANPNMNPICGRKVRATYKGATVIVQIVDRCVGCAIFDLDFSPTAFGLIGPMDKGRLHGMNWHFM</sequence>
<dbReference type="PANTHER" id="PTHR31836">
    <property type="match status" value="1"/>
</dbReference>
<protein>
    <submittedName>
        <fullName evidence="4">Secreted protein</fullName>
    </submittedName>
</protein>
<evidence type="ECO:0000313" key="4">
    <source>
        <dbReference type="EMBL" id="EGG08638.1"/>
    </source>
</evidence>
<dbReference type="VEuPathDB" id="FungiDB:MELLADRAFT_55582"/>
<dbReference type="InParanoid" id="F4RGJ7"/>
<dbReference type="EMBL" id="GL883100">
    <property type="protein sequence ID" value="EGG08638.1"/>
    <property type="molecule type" value="Genomic_DNA"/>
</dbReference>